<gene>
    <name evidence="1" type="ORF">QU605_05985</name>
</gene>
<evidence type="ECO:0000313" key="1">
    <source>
        <dbReference type="EMBL" id="MDM9631008.1"/>
    </source>
</evidence>
<organism evidence="1 2">
    <name type="scientific">Robiginitalea aurantiaca</name>
    <dbReference type="NCBI Taxonomy" id="3056915"/>
    <lineage>
        <taxon>Bacteria</taxon>
        <taxon>Pseudomonadati</taxon>
        <taxon>Bacteroidota</taxon>
        <taxon>Flavobacteriia</taxon>
        <taxon>Flavobacteriales</taxon>
        <taxon>Flavobacteriaceae</taxon>
        <taxon>Robiginitalea</taxon>
    </lineage>
</organism>
<keyword evidence="2" id="KW-1185">Reference proteome</keyword>
<comment type="caution">
    <text evidence="1">The sequence shown here is derived from an EMBL/GenBank/DDBJ whole genome shotgun (WGS) entry which is preliminary data.</text>
</comment>
<accession>A0ABT7WDL1</accession>
<reference evidence="1" key="1">
    <citation type="submission" date="2023-06" db="EMBL/GenBank/DDBJ databases">
        <title>Robiginitalea aurantiacus sp. nov. and Algoriphagus sediminis sp. nov., isolated from coastal sediment.</title>
        <authorList>
            <person name="Zhou Z.Y."/>
            <person name="An J."/>
            <person name="Jia Y.W."/>
            <person name="Du Z.J."/>
        </authorList>
    </citation>
    <scope>NUCLEOTIDE SEQUENCE</scope>
    <source>
        <strain evidence="1">M39</strain>
    </source>
</reference>
<dbReference type="Proteomes" id="UP001174839">
    <property type="component" value="Unassembled WGS sequence"/>
</dbReference>
<sequence length="225" mass="25397">MSSMTESSFFKTVYRNGIALGLLLIISGCGSMYMTKSQAVVKGKKSYDKILVIARGKNEISRSIFEQDVARNLDGLGIDGVAYHKESGIKVPVDIELTEAQIEDLRQQVIEMNFDGVIITHLVNTEKYKELIPTGVYPSTDPNYYGQWGYYWIYYPALDWASGYSVEGTTLELESALYDIRATDGNNLQWLGRFKLEDPKDLQKTTSNYAKELVTALKEESIKKN</sequence>
<protein>
    <recommendedName>
        <fullName evidence="3">DUF4136 domain-containing protein</fullName>
    </recommendedName>
</protein>
<name>A0ABT7WDL1_9FLAO</name>
<dbReference type="EMBL" id="JAUDUY010000002">
    <property type="protein sequence ID" value="MDM9631008.1"/>
    <property type="molecule type" value="Genomic_DNA"/>
</dbReference>
<proteinExistence type="predicted"/>
<evidence type="ECO:0000313" key="2">
    <source>
        <dbReference type="Proteomes" id="UP001174839"/>
    </source>
</evidence>
<evidence type="ECO:0008006" key="3">
    <source>
        <dbReference type="Google" id="ProtNLM"/>
    </source>
</evidence>